<dbReference type="Pfam" id="PF04028">
    <property type="entry name" value="DUF374"/>
    <property type="match status" value="1"/>
</dbReference>
<dbReference type="InterPro" id="IPR007172">
    <property type="entry name" value="DUF374"/>
</dbReference>
<dbReference type="EMBL" id="DF820477">
    <property type="protein sequence ID" value="GAK61156.1"/>
    <property type="molecule type" value="Genomic_DNA"/>
</dbReference>
<dbReference type="Proteomes" id="UP000030661">
    <property type="component" value="Unassembled WGS sequence"/>
</dbReference>
<dbReference type="STRING" id="1499967.U27_01054"/>
<protein>
    <recommendedName>
        <fullName evidence="1">DUF374 domain-containing protein</fullName>
    </recommendedName>
</protein>
<dbReference type="HOGENOM" id="CLU_086327_1_0_0"/>
<dbReference type="AlphaFoldDB" id="A0A081C9A1"/>
<keyword evidence="3" id="KW-1185">Reference proteome</keyword>
<reference evidence="2" key="1">
    <citation type="journal article" date="2015" name="PeerJ">
        <title>First genomic representation of candidate bacterial phylum KSB3 points to enhanced environmental sensing as a trigger of wastewater bulking.</title>
        <authorList>
            <person name="Sekiguchi Y."/>
            <person name="Ohashi A."/>
            <person name="Parks D.H."/>
            <person name="Yamauchi T."/>
            <person name="Tyson G.W."/>
            <person name="Hugenholtz P."/>
        </authorList>
    </citation>
    <scope>NUCLEOTIDE SEQUENCE [LARGE SCALE GENOMIC DNA]</scope>
</reference>
<gene>
    <name evidence="2" type="ORF">U27_01054</name>
</gene>
<dbReference type="CDD" id="cd07983">
    <property type="entry name" value="LPLAT_DUF374-like"/>
    <property type="match status" value="1"/>
</dbReference>
<proteinExistence type="predicted"/>
<dbReference type="SUPFAM" id="SSF69593">
    <property type="entry name" value="Glycerol-3-phosphate (1)-acyltransferase"/>
    <property type="match status" value="1"/>
</dbReference>
<evidence type="ECO:0000313" key="3">
    <source>
        <dbReference type="Proteomes" id="UP000030661"/>
    </source>
</evidence>
<evidence type="ECO:0000313" key="2">
    <source>
        <dbReference type="EMBL" id="GAK61156.1"/>
    </source>
</evidence>
<feature type="domain" description="DUF374" evidence="1">
    <location>
        <begin position="70"/>
        <end position="134"/>
    </location>
</feature>
<dbReference type="eggNOG" id="COG2121">
    <property type="taxonomic scope" value="Bacteria"/>
</dbReference>
<evidence type="ECO:0000259" key="1">
    <source>
        <dbReference type="Pfam" id="PF04028"/>
    </source>
</evidence>
<organism evidence="2">
    <name type="scientific">Vecturithrix granuli</name>
    <dbReference type="NCBI Taxonomy" id="1499967"/>
    <lineage>
        <taxon>Bacteria</taxon>
        <taxon>Candidatus Moduliflexota</taxon>
        <taxon>Candidatus Vecturitrichia</taxon>
        <taxon>Candidatus Vecturitrichales</taxon>
        <taxon>Candidatus Vecturitrichaceae</taxon>
        <taxon>Candidatus Vecturithrix</taxon>
    </lineage>
</organism>
<sequence length="227" mass="25600">MSKKIWKNLRHRLLQSIVPTLGYSYLSVVGKTAKTFEFGHEHHAALRKQYPQFIYVGWHEQVLNCAWRLRYGNIAILISQSRDGDYLSSLGQLLGFFPVRGSSSRGGLRGLLQLERALKTGHDVIIGADGPKGPVKQCKAGAIVLAKHSGMPIIPIAGYTHHATRLHNWDQTIVPFPFAFHITGYGKPIVVPEDIDKDEITYYQQQVKQAIDDLTVQACQRWRDITL</sequence>
<name>A0A081C9A1_VECG1</name>
<accession>A0A081C9A1</accession>